<dbReference type="InterPro" id="IPR036061">
    <property type="entry name" value="CheW-like_dom_sf"/>
</dbReference>
<evidence type="ECO:0000259" key="1">
    <source>
        <dbReference type="PROSITE" id="PS50851"/>
    </source>
</evidence>
<dbReference type="EMBL" id="JBFRUW010000042">
    <property type="protein sequence ID" value="MFA0568934.1"/>
    <property type="molecule type" value="Genomic_DNA"/>
</dbReference>
<sequence>MNQASSEQEAMEDAHSISACLLVDIGGEVFGISVGSVKEVIEFESITTVPMCSGKDGNGIVSGVINVRGSVVPVIDAGKRLGLQHEKAYDKYSCIVLYESYDEASNVVVTVGILVNRVKAIEGLAQEALTDAPYFGVHIPAHFVSTMARIEDQVFIILDMPVLLNLSSINQDILSNQKQLFNQLLS</sequence>
<dbReference type="PANTHER" id="PTHR22617:SF23">
    <property type="entry name" value="CHEMOTAXIS PROTEIN CHEW"/>
    <property type="match status" value="1"/>
</dbReference>
<gene>
    <name evidence="2" type="ORF">AB4566_11675</name>
</gene>
<dbReference type="PANTHER" id="PTHR22617">
    <property type="entry name" value="CHEMOTAXIS SENSOR HISTIDINE KINASE-RELATED"/>
    <property type="match status" value="1"/>
</dbReference>
<feature type="domain" description="CheW-like" evidence="1">
    <location>
        <begin position="17"/>
        <end position="169"/>
    </location>
</feature>
<dbReference type="PROSITE" id="PS50851">
    <property type="entry name" value="CHEW"/>
    <property type="match status" value="1"/>
</dbReference>
<evidence type="ECO:0000313" key="2">
    <source>
        <dbReference type="EMBL" id="MFA0568934.1"/>
    </source>
</evidence>
<comment type="caution">
    <text evidence="2">The sequence shown here is derived from an EMBL/GenBank/DDBJ whole genome shotgun (WGS) entry which is preliminary data.</text>
</comment>
<organism evidence="2 3">
    <name type="scientific">Vibrio gallaecicus</name>
    <dbReference type="NCBI Taxonomy" id="552386"/>
    <lineage>
        <taxon>Bacteria</taxon>
        <taxon>Pseudomonadati</taxon>
        <taxon>Pseudomonadota</taxon>
        <taxon>Gammaproteobacteria</taxon>
        <taxon>Vibrionales</taxon>
        <taxon>Vibrionaceae</taxon>
        <taxon>Vibrio</taxon>
    </lineage>
</organism>
<dbReference type="Pfam" id="PF01584">
    <property type="entry name" value="CheW"/>
    <property type="match status" value="1"/>
</dbReference>
<protein>
    <submittedName>
        <fullName evidence="2">Chemotaxis protein CheW</fullName>
    </submittedName>
</protein>
<dbReference type="SUPFAM" id="SSF50341">
    <property type="entry name" value="CheW-like"/>
    <property type="match status" value="1"/>
</dbReference>
<accession>A0ABV4NBY6</accession>
<name>A0ABV4NBY6_9VIBR</name>
<dbReference type="InterPro" id="IPR039315">
    <property type="entry name" value="CheW"/>
</dbReference>
<evidence type="ECO:0000313" key="3">
    <source>
        <dbReference type="Proteomes" id="UP001570417"/>
    </source>
</evidence>
<proteinExistence type="predicted"/>
<reference evidence="2 3" key="1">
    <citation type="journal article" date="2024" name="ISME J.">
        <title>Tailless and filamentous prophages are predominant in marine Vibrio.</title>
        <authorList>
            <person name="Steensen K."/>
            <person name="Seneca J."/>
            <person name="Bartlau N."/>
            <person name="Yu X.A."/>
            <person name="Hussain F.A."/>
            <person name="Polz M.F."/>
        </authorList>
    </citation>
    <scope>NUCLEOTIDE SEQUENCE [LARGE SCALE GENOMIC DNA]</scope>
    <source>
        <strain evidence="2 3">10N.222.51.A1</strain>
    </source>
</reference>
<dbReference type="SMART" id="SM00260">
    <property type="entry name" value="CheW"/>
    <property type="match status" value="1"/>
</dbReference>
<dbReference type="RefSeq" id="WP_240701703.1">
    <property type="nucleotide sequence ID" value="NZ_AP025490.1"/>
</dbReference>
<dbReference type="Proteomes" id="UP001570417">
    <property type="component" value="Unassembled WGS sequence"/>
</dbReference>
<keyword evidence="3" id="KW-1185">Reference proteome</keyword>
<dbReference type="Gene3D" id="2.40.50.180">
    <property type="entry name" value="CheA-289, Domain 4"/>
    <property type="match status" value="1"/>
</dbReference>
<dbReference type="Gene3D" id="2.30.30.40">
    <property type="entry name" value="SH3 Domains"/>
    <property type="match status" value="1"/>
</dbReference>
<dbReference type="InterPro" id="IPR002545">
    <property type="entry name" value="CheW-lke_dom"/>
</dbReference>